<reference evidence="4 5" key="1">
    <citation type="submission" date="2022-12" db="EMBL/GenBank/DDBJ databases">
        <title>Draft genome sequence of Paenibacillus sp. dW9.</title>
        <authorList>
            <person name="Choi E.-W."/>
            <person name="Kim D.-U."/>
        </authorList>
    </citation>
    <scope>NUCLEOTIDE SEQUENCE [LARGE SCALE GENOMIC DNA]</scope>
    <source>
        <strain evidence="5">dW9</strain>
    </source>
</reference>
<evidence type="ECO:0000313" key="4">
    <source>
        <dbReference type="EMBL" id="MCZ8514557.1"/>
    </source>
</evidence>
<accession>A0ABT4QCD9</accession>
<dbReference type="Gene3D" id="3.40.250.10">
    <property type="entry name" value="Rhodanese-like domain"/>
    <property type="match status" value="2"/>
</dbReference>
<dbReference type="Proteomes" id="UP001527882">
    <property type="component" value="Unassembled WGS sequence"/>
</dbReference>
<dbReference type="SMART" id="SM00450">
    <property type="entry name" value="RHOD"/>
    <property type="match status" value="2"/>
</dbReference>
<comment type="caution">
    <text evidence="4">The sequence shown here is derived from an EMBL/GenBank/DDBJ whole genome shotgun (WGS) entry which is preliminary data.</text>
</comment>
<evidence type="ECO:0000256" key="2">
    <source>
        <dbReference type="ARBA" id="ARBA00022737"/>
    </source>
</evidence>
<evidence type="ECO:0000313" key="5">
    <source>
        <dbReference type="Proteomes" id="UP001527882"/>
    </source>
</evidence>
<keyword evidence="5" id="KW-1185">Reference proteome</keyword>
<protein>
    <submittedName>
        <fullName evidence="4">Sulfurtransferase</fullName>
    </submittedName>
</protein>
<feature type="domain" description="Rhodanese" evidence="3">
    <location>
        <begin position="164"/>
        <end position="274"/>
    </location>
</feature>
<organism evidence="4 5">
    <name type="scientific">Paenibacillus gyeongsangnamensis</name>
    <dbReference type="NCBI Taxonomy" id="3388067"/>
    <lineage>
        <taxon>Bacteria</taxon>
        <taxon>Bacillati</taxon>
        <taxon>Bacillota</taxon>
        <taxon>Bacilli</taxon>
        <taxon>Bacillales</taxon>
        <taxon>Paenibacillaceae</taxon>
        <taxon>Paenibacillus</taxon>
    </lineage>
</organism>
<keyword evidence="1" id="KW-0808">Transferase</keyword>
<dbReference type="EMBL" id="JAQAGZ010000012">
    <property type="protein sequence ID" value="MCZ8514557.1"/>
    <property type="molecule type" value="Genomic_DNA"/>
</dbReference>
<dbReference type="InterPro" id="IPR001763">
    <property type="entry name" value="Rhodanese-like_dom"/>
</dbReference>
<dbReference type="InterPro" id="IPR001307">
    <property type="entry name" value="Thiosulphate_STrfase_CS"/>
</dbReference>
<dbReference type="Pfam" id="PF00581">
    <property type="entry name" value="Rhodanese"/>
    <property type="match status" value="2"/>
</dbReference>
<dbReference type="PROSITE" id="PS50206">
    <property type="entry name" value="RHODANESE_3"/>
    <property type="match status" value="2"/>
</dbReference>
<dbReference type="PROSITE" id="PS00380">
    <property type="entry name" value="RHODANESE_1"/>
    <property type="match status" value="1"/>
</dbReference>
<dbReference type="PANTHER" id="PTHR11364:SF27">
    <property type="entry name" value="SULFURTRANSFERASE"/>
    <property type="match status" value="1"/>
</dbReference>
<sequence length="278" mass="30497">MKHIVSQQWLFEHGTDEGVVIVDCRFALGQPASGREAYLADHIPGAVYFDLEQDLSSPKGPHGGRHPLPDVAELAEKLGKAGINGHSHVVAYDDQGGAMASRFWWLLRFLGHDRVSVLDGGYSRWKEAGLPVTNEPPAEQPGHFVPKVRGEMVVHIDQVKEALLRPGTVVIDSREDRRYEGLEETIDPVAGHIPGAKQHFWKQSLKEDGGWKDAAAQRERFGGLADAEEVIVYCGSGVTACPNVLAMNEAGLKNVKLYAGSWSDWCSYPDNPVAKGRE</sequence>
<proteinExistence type="predicted"/>
<keyword evidence="2" id="KW-0677">Repeat</keyword>
<dbReference type="InterPro" id="IPR045078">
    <property type="entry name" value="TST/MPST-like"/>
</dbReference>
<evidence type="ECO:0000256" key="1">
    <source>
        <dbReference type="ARBA" id="ARBA00022679"/>
    </source>
</evidence>
<dbReference type="SUPFAM" id="SSF52821">
    <property type="entry name" value="Rhodanese/Cell cycle control phosphatase"/>
    <property type="match status" value="2"/>
</dbReference>
<gene>
    <name evidence="4" type="ORF">O9H85_19445</name>
</gene>
<dbReference type="InterPro" id="IPR036873">
    <property type="entry name" value="Rhodanese-like_dom_sf"/>
</dbReference>
<dbReference type="CDD" id="cd01448">
    <property type="entry name" value="TST_Repeat_1"/>
    <property type="match status" value="1"/>
</dbReference>
<dbReference type="CDD" id="cd01449">
    <property type="entry name" value="TST_Repeat_2"/>
    <property type="match status" value="1"/>
</dbReference>
<dbReference type="PANTHER" id="PTHR11364">
    <property type="entry name" value="THIOSULFATE SULFERTANSFERASE"/>
    <property type="match status" value="1"/>
</dbReference>
<name>A0ABT4QCD9_9BACL</name>
<dbReference type="RefSeq" id="WP_269883077.1">
    <property type="nucleotide sequence ID" value="NZ_JAQAGZ010000012.1"/>
</dbReference>
<feature type="domain" description="Rhodanese" evidence="3">
    <location>
        <begin position="15"/>
        <end position="134"/>
    </location>
</feature>
<evidence type="ECO:0000259" key="3">
    <source>
        <dbReference type="PROSITE" id="PS50206"/>
    </source>
</evidence>